<reference evidence="2" key="1">
    <citation type="submission" date="2022-11" db="UniProtKB">
        <authorList>
            <consortium name="WormBaseParasite"/>
        </authorList>
    </citation>
    <scope>IDENTIFICATION</scope>
</reference>
<proteinExistence type="predicted"/>
<dbReference type="WBParaSite" id="JU765_v2.g17689.t1">
    <property type="protein sequence ID" value="JU765_v2.g17689.t1"/>
    <property type="gene ID" value="JU765_v2.g17689"/>
</dbReference>
<sequence>MNENVQKSYENFIENNKGTGDIHENSKIIRTINRMDDPAKFFEMVNGEGMVIGGRKGKTVLVPTGGGGFHRINPKRILKASLDGEKFDFAKFRSNLQTIYEEDLTKVEIGGKKVFNFDKMTQYEKSRMQWVIEKTALYNKEILDIALLIAKKLKLESAENYLSIVEIVSAYYRGKFLMN</sequence>
<name>A0AC34QMI7_9BILA</name>
<dbReference type="Proteomes" id="UP000887576">
    <property type="component" value="Unplaced"/>
</dbReference>
<organism evidence="1 2">
    <name type="scientific">Panagrolaimus sp. JU765</name>
    <dbReference type="NCBI Taxonomy" id="591449"/>
    <lineage>
        <taxon>Eukaryota</taxon>
        <taxon>Metazoa</taxon>
        <taxon>Ecdysozoa</taxon>
        <taxon>Nematoda</taxon>
        <taxon>Chromadorea</taxon>
        <taxon>Rhabditida</taxon>
        <taxon>Tylenchina</taxon>
        <taxon>Panagrolaimomorpha</taxon>
        <taxon>Panagrolaimoidea</taxon>
        <taxon>Panagrolaimidae</taxon>
        <taxon>Panagrolaimus</taxon>
    </lineage>
</organism>
<accession>A0AC34QMI7</accession>
<evidence type="ECO:0000313" key="1">
    <source>
        <dbReference type="Proteomes" id="UP000887576"/>
    </source>
</evidence>
<protein>
    <submittedName>
        <fullName evidence="2">Uncharacterized protein</fullName>
    </submittedName>
</protein>
<evidence type="ECO:0000313" key="2">
    <source>
        <dbReference type="WBParaSite" id="JU765_v2.g17689.t1"/>
    </source>
</evidence>